<proteinExistence type="predicted"/>
<dbReference type="AlphaFoldDB" id="A0A372KMS6"/>
<feature type="transmembrane region" description="Helical" evidence="1">
    <location>
        <begin position="125"/>
        <end position="145"/>
    </location>
</feature>
<reference evidence="6" key="3">
    <citation type="submission" date="2018-08" db="EMBL/GenBank/DDBJ databases">
        <title>Streptococcus chenjunshii sp. nov., isolated from stools sample of the Tibetan antelope in the Qinghai-Tibet plateau, China.</title>
        <authorList>
            <person name="Tian Z."/>
        </authorList>
    </citation>
    <scope>NUCLEOTIDE SEQUENCE [LARGE SCALE GENOMIC DNA]</scope>
    <source>
        <strain evidence="6">Z15</strain>
    </source>
</reference>
<dbReference type="InterPro" id="IPR052734">
    <property type="entry name" value="Nod_factor_acetyltransferase"/>
</dbReference>
<dbReference type="KEGG" id="schj:DDV21_007550"/>
<name>A0A372KMS6_9STRE</name>
<feature type="transmembrane region" description="Helical" evidence="1">
    <location>
        <begin position="407"/>
        <end position="426"/>
    </location>
</feature>
<keyword evidence="1" id="KW-0472">Membrane</keyword>
<dbReference type="OrthoDB" id="6623990at2"/>
<dbReference type="GO" id="GO:0016747">
    <property type="term" value="F:acyltransferase activity, transferring groups other than amino-acyl groups"/>
    <property type="evidence" value="ECO:0007669"/>
    <property type="project" value="InterPro"/>
</dbReference>
<feature type="domain" description="Acyltransferase 3" evidence="2">
    <location>
        <begin position="4"/>
        <end position="318"/>
    </location>
</feature>
<dbReference type="Proteomes" id="UP000246115">
    <property type="component" value="Chromosome"/>
</dbReference>
<evidence type="ECO:0000313" key="7">
    <source>
        <dbReference type="Proteomes" id="UP000262901"/>
    </source>
</evidence>
<dbReference type="EMBL" id="CP031733">
    <property type="protein sequence ID" value="AXQ78948.1"/>
    <property type="molecule type" value="Genomic_DNA"/>
</dbReference>
<dbReference type="PANTHER" id="PTHR37312:SF1">
    <property type="entry name" value="MEMBRANE-BOUND ACYLTRANSFERASE YKRP-RELATED"/>
    <property type="match status" value="1"/>
</dbReference>
<evidence type="ECO:0000313" key="3">
    <source>
        <dbReference type="EMBL" id="AXQ78948.1"/>
    </source>
</evidence>
<dbReference type="InterPro" id="IPR002656">
    <property type="entry name" value="Acyl_transf_3_dom"/>
</dbReference>
<keyword evidence="8" id="KW-1185">Reference proteome</keyword>
<sequence>MREKWIDTAKGIAILLVIIGHVSGGLEGIWNFSFVYGIHLVIFFVLSGYTSKKKRINGDYVNARFSRLMVPYFYTCLMIMLTDIFNSYIIHHDGSLLTVTRVISEDLIRSFFASGTYTQFGTIELGIKIGAIWFLPAMFFATVLFQAAVNVFDSNETYAGVSLALIAIVGYISARFIWIPFSIQSGMMGAFFMWIGFIIHENKLLSKISWHHYLLAQTVLLLGILFEYCNVNFVTADINDLILSVLVGLAGCLLVYALSLLYKGRMFAYIGQISLTVLCVHLYALEALSAYVNKFLDLLGLEGNPRIWVYIAVEVLSAVVLASAIEKIKSFFSKQKPMLSEKGAGSCKKILAADITKGMLILSVLISSFTIDDNLRGILYSCHAMAFIFLYGCFYKESSTAVKTGMTGLKAFLIPYGFFVLTDLLLNSNRWSLSSVNDRLSQYVLGMSFSKKLFSAPSSVGLVYLILLIFFTALIYTAVDKLFKTDGAKWAVCLILSLFGLLLGKTGYWLPWSLDIACYAIIFYRLGHQFHQKQWLKTAITNPFLYFVLSPIWAYMIYLGGLEPAVRKYEPYGILIIGSLAGTLLVISLAVYISSHLPIVGMLLKIAGESFIILLIVHTVLGDRIGTIAASVFSSSGFAYMILCIMLEGAISIAIKQLMLPLQKTVPAS</sequence>
<evidence type="ECO:0000313" key="6">
    <source>
        <dbReference type="Proteomes" id="UP000246115"/>
    </source>
</evidence>
<protein>
    <recommendedName>
        <fullName evidence="2">Acyltransferase 3 domain-containing protein</fullName>
    </recommendedName>
</protein>
<feature type="transmembrane region" description="Helical" evidence="1">
    <location>
        <begin position="599"/>
        <end position="617"/>
    </location>
</feature>
<feature type="transmembrane region" description="Helical" evidence="1">
    <location>
        <begin position="487"/>
        <end position="503"/>
    </location>
</feature>
<dbReference type="Pfam" id="PF01757">
    <property type="entry name" value="Acyl_transf_3"/>
    <property type="match status" value="1"/>
</dbReference>
<feature type="transmembrane region" description="Helical" evidence="1">
    <location>
        <begin position="212"/>
        <end position="235"/>
    </location>
</feature>
<feature type="transmembrane region" description="Helical" evidence="1">
    <location>
        <begin position="539"/>
        <end position="560"/>
    </location>
</feature>
<feature type="transmembrane region" description="Helical" evidence="1">
    <location>
        <begin position="509"/>
        <end position="527"/>
    </location>
</feature>
<feature type="transmembrane region" description="Helical" evidence="1">
    <location>
        <begin position="72"/>
        <end position="90"/>
    </location>
</feature>
<feature type="transmembrane region" description="Helical" evidence="1">
    <location>
        <begin position="157"/>
        <end position="177"/>
    </location>
</feature>
<evidence type="ECO:0000259" key="2">
    <source>
        <dbReference type="Pfam" id="PF01757"/>
    </source>
</evidence>
<reference evidence="5 7" key="2">
    <citation type="submission" date="2018-08" db="EMBL/GenBank/DDBJ databases">
        <title>Draft genome of Streptococcus sp. nov. Z1.</title>
        <authorList>
            <person name="Tian Z."/>
        </authorList>
    </citation>
    <scope>NUCLEOTIDE SEQUENCE [LARGE SCALE GENOMIC DNA]</scope>
    <source>
        <strain evidence="5">Z1</strain>
        <strain evidence="7">Z1(2018)</strain>
    </source>
</reference>
<dbReference type="PANTHER" id="PTHR37312">
    <property type="entry name" value="MEMBRANE-BOUND ACYLTRANSFERASE YKRP-RELATED"/>
    <property type="match status" value="1"/>
</dbReference>
<gene>
    <name evidence="3" type="ORF">DDV21_007550</name>
    <name evidence="4" type="ORF">DDV22_03440</name>
    <name evidence="5" type="ORF">DDV23_03430</name>
</gene>
<evidence type="ECO:0000313" key="8">
    <source>
        <dbReference type="Proteomes" id="UP000264056"/>
    </source>
</evidence>
<feature type="transmembrane region" description="Helical" evidence="1">
    <location>
        <begin position="241"/>
        <end position="262"/>
    </location>
</feature>
<keyword evidence="1" id="KW-0812">Transmembrane</keyword>
<dbReference type="Proteomes" id="UP000264056">
    <property type="component" value="Unassembled WGS sequence"/>
</dbReference>
<feature type="transmembrane region" description="Helical" evidence="1">
    <location>
        <begin position="453"/>
        <end position="475"/>
    </location>
</feature>
<organism evidence="5 7">
    <name type="scientific">Streptococcus chenjunshii</name>
    <dbReference type="NCBI Taxonomy" id="2173853"/>
    <lineage>
        <taxon>Bacteria</taxon>
        <taxon>Bacillati</taxon>
        <taxon>Bacillota</taxon>
        <taxon>Bacilli</taxon>
        <taxon>Lactobacillales</taxon>
        <taxon>Streptococcaceae</taxon>
        <taxon>Streptococcus</taxon>
    </lineage>
</organism>
<feature type="transmembrane region" description="Helical" evidence="1">
    <location>
        <begin position="572"/>
        <end position="592"/>
    </location>
</feature>
<reference evidence="4 8" key="1">
    <citation type="submission" date="2018-08" db="EMBL/GenBank/DDBJ databases">
        <title>Draft genome of Streptococcus sp .nov. Z2.</title>
        <authorList>
            <person name="Tian Z."/>
        </authorList>
    </citation>
    <scope>NUCLEOTIDE SEQUENCE [LARGE SCALE GENOMIC DNA]</scope>
    <source>
        <strain evidence="4 8">Z2</strain>
    </source>
</reference>
<dbReference type="RefSeq" id="WP_116877714.1">
    <property type="nucleotide sequence ID" value="NZ_CP031733.1"/>
</dbReference>
<evidence type="ECO:0000256" key="1">
    <source>
        <dbReference type="SAM" id="Phobius"/>
    </source>
</evidence>
<feature type="transmembrane region" description="Helical" evidence="1">
    <location>
        <begin position="350"/>
        <end position="371"/>
    </location>
</feature>
<feature type="transmembrane region" description="Helical" evidence="1">
    <location>
        <begin position="34"/>
        <end position="51"/>
    </location>
</feature>
<feature type="transmembrane region" description="Helical" evidence="1">
    <location>
        <begin position="307"/>
        <end position="329"/>
    </location>
</feature>
<reference evidence="3" key="4">
    <citation type="journal article" date="2019" name="Int. J. Syst. Evol. Microbiol.">
        <title>Streptococcus chenjunshii sp. nov. isolated from feces of Tibetan antelopes.</title>
        <authorList>
            <person name="Tian Z."/>
            <person name="Lu S."/>
            <person name="Jin D."/>
            <person name="Yang J."/>
            <person name="Pu J."/>
            <person name="Lai X.H."/>
            <person name="Bai X.N."/>
            <person name="Wu X.M."/>
            <person name="Li J."/>
            <person name="Wang S."/>
            <person name="Xu J."/>
        </authorList>
    </citation>
    <scope>NUCLEOTIDE SEQUENCE</scope>
    <source>
        <strain evidence="3">Z15</strain>
    </source>
</reference>
<feature type="transmembrane region" description="Helical" evidence="1">
    <location>
        <begin position="637"/>
        <end position="655"/>
    </location>
</feature>
<feature type="transmembrane region" description="Helical" evidence="1">
    <location>
        <begin position="183"/>
        <end position="200"/>
    </location>
</feature>
<keyword evidence="1" id="KW-1133">Transmembrane helix</keyword>
<feature type="transmembrane region" description="Helical" evidence="1">
    <location>
        <begin position="269"/>
        <end position="292"/>
    </location>
</feature>
<dbReference type="Proteomes" id="UP000262901">
    <property type="component" value="Unassembled WGS sequence"/>
</dbReference>
<accession>A0A372KMS6</accession>
<dbReference type="EMBL" id="QVQZ01000005">
    <property type="protein sequence ID" value="RFU53575.1"/>
    <property type="molecule type" value="Genomic_DNA"/>
</dbReference>
<feature type="transmembrane region" description="Helical" evidence="1">
    <location>
        <begin position="377"/>
        <end position="395"/>
    </location>
</feature>
<evidence type="ECO:0000313" key="5">
    <source>
        <dbReference type="EMBL" id="RFU53575.1"/>
    </source>
</evidence>
<evidence type="ECO:0000313" key="4">
    <source>
        <dbReference type="EMBL" id="RFU51375.1"/>
    </source>
</evidence>
<accession>A0A346ND53</accession>
<dbReference type="EMBL" id="QVQY01000006">
    <property type="protein sequence ID" value="RFU51375.1"/>
    <property type="molecule type" value="Genomic_DNA"/>
</dbReference>